<reference evidence="4" key="2">
    <citation type="submission" date="2004-05" db="EMBL/GenBank/DDBJ databases">
        <authorList>
            <person name="Volff J.-N."/>
            <person name="Lehrach H."/>
            <person name="Reinhardt R."/>
            <person name="Chourrout D."/>
        </authorList>
    </citation>
    <scope>NUCLEOTIDE SEQUENCE</scope>
</reference>
<keyword evidence="1" id="KW-0479">Metal-binding</keyword>
<feature type="compositionally biased region" description="Polar residues" evidence="2">
    <location>
        <begin position="290"/>
        <end position="302"/>
    </location>
</feature>
<evidence type="ECO:0000313" key="4">
    <source>
        <dbReference type="EMBL" id="AAT48674.1"/>
    </source>
</evidence>
<dbReference type="Gene3D" id="4.10.60.10">
    <property type="entry name" value="Zinc finger, CCHC-type"/>
    <property type="match status" value="1"/>
</dbReference>
<dbReference type="GO" id="GO:0008270">
    <property type="term" value="F:zinc ion binding"/>
    <property type="evidence" value="ECO:0007669"/>
    <property type="project" value="UniProtKB-KW"/>
</dbReference>
<feature type="region of interest" description="Disordered" evidence="2">
    <location>
        <begin position="274"/>
        <end position="302"/>
    </location>
</feature>
<feature type="domain" description="CCHC-type" evidence="3">
    <location>
        <begin position="326"/>
        <end position="341"/>
    </location>
</feature>
<dbReference type="AlphaFoldDB" id="Q6GV84"/>
<keyword evidence="1" id="KW-0862">Zinc</keyword>
<organism evidence="4">
    <name type="scientific">Oikopleura dioica</name>
    <name type="common">Tunicate</name>
    <dbReference type="NCBI Taxonomy" id="34765"/>
    <lineage>
        <taxon>Eukaryota</taxon>
        <taxon>Metazoa</taxon>
        <taxon>Chordata</taxon>
        <taxon>Tunicata</taxon>
        <taxon>Appendicularia</taxon>
        <taxon>Copelata</taxon>
        <taxon>Oikopleuridae</taxon>
        <taxon>Oikopleura</taxon>
    </lineage>
</organism>
<feature type="region of interest" description="Disordered" evidence="2">
    <location>
        <begin position="361"/>
        <end position="385"/>
    </location>
</feature>
<dbReference type="GO" id="GO:0003676">
    <property type="term" value="F:nucleic acid binding"/>
    <property type="evidence" value="ECO:0007669"/>
    <property type="project" value="InterPro"/>
</dbReference>
<evidence type="ECO:0000259" key="3">
    <source>
        <dbReference type="PROSITE" id="PS50158"/>
    </source>
</evidence>
<protein>
    <submittedName>
        <fullName evidence="4">Gag protein</fullName>
    </submittedName>
</protein>
<dbReference type="SMART" id="SM00343">
    <property type="entry name" value="ZnF_C2HC"/>
    <property type="match status" value="2"/>
</dbReference>
<evidence type="ECO:0000256" key="2">
    <source>
        <dbReference type="SAM" id="MobiDB-lite"/>
    </source>
</evidence>
<evidence type="ECO:0000256" key="1">
    <source>
        <dbReference type="PROSITE-ProRule" id="PRU00047"/>
    </source>
</evidence>
<dbReference type="SUPFAM" id="SSF57756">
    <property type="entry name" value="Retrovirus zinc finger-like domains"/>
    <property type="match status" value="1"/>
</dbReference>
<reference evidence="4" key="1">
    <citation type="journal article" date="2004" name="Mol. Biol. Evol.">
        <title>Retroelement dynamics and a novel type of chordate retrovirus-like element in the miniature genome of the tunicate Oikopleura dioica.</title>
        <authorList>
            <person name="Volff J.N."/>
            <person name="Lehrach H."/>
            <person name="Reinhardt R."/>
            <person name="Chourrout D."/>
        </authorList>
    </citation>
    <scope>NUCLEOTIDE SEQUENCE</scope>
</reference>
<accession>Q6GV84</accession>
<dbReference type="InterPro" id="IPR036875">
    <property type="entry name" value="Znf_CCHC_sf"/>
</dbReference>
<keyword evidence="1" id="KW-0863">Zinc-finger</keyword>
<dbReference type="PROSITE" id="PS50158">
    <property type="entry name" value="ZF_CCHC"/>
    <property type="match status" value="2"/>
</dbReference>
<name>Q6GV84_OIKDI</name>
<proteinExistence type="predicted"/>
<feature type="domain" description="CCHC-type" evidence="3">
    <location>
        <begin position="344"/>
        <end position="357"/>
    </location>
</feature>
<gene>
    <name evidence="4" type="primary">gag</name>
</gene>
<sequence length="385" mass="44342">MVITGLNQHSKVNKMPEEILFQPFPSLNPRQLFRPMMPTYEFEVSSENLKDKISSMKKIFEKSISDHGRDSDETELLQKFERQAIECVKNNCTSEFMNDYGREMAGFETEKDAFNFLESIFGSESEDDKRERAMEDLENLTRRSEKNEKFAMFLKRIQSIAAVISEKTDARKFIVDQHFAKNLEPCNKAFLRDHGYSKKTTDEIVAFLDSRDRFLSTNISAIQSTDFAAYFADKTSELLDNKFAKMEANYDQKSTELTETIKTLTATVARLEAENKKTKTAENASKQERQNFQNSQPASLPQFQNFSRNQQGFQPQNQFPPRVPFCINCGTQGHYKAICPKIQCYECKNFGHIGRNCSRRQNGGPVTSTQQWPQAQAQFTAPKNQ</sequence>
<dbReference type="InterPro" id="IPR001878">
    <property type="entry name" value="Znf_CCHC"/>
</dbReference>
<feature type="compositionally biased region" description="Basic and acidic residues" evidence="2">
    <location>
        <begin position="274"/>
        <end position="289"/>
    </location>
</feature>
<dbReference type="EMBL" id="AY634220">
    <property type="protein sequence ID" value="AAT48674.1"/>
    <property type="molecule type" value="Genomic_DNA"/>
</dbReference>